<dbReference type="Gene3D" id="1.10.357.10">
    <property type="entry name" value="Tetracycline Repressor, domain 2"/>
    <property type="match status" value="1"/>
</dbReference>
<gene>
    <name evidence="6" type="ORF">GCM10022255_028050</name>
</gene>
<protein>
    <submittedName>
        <fullName evidence="6">TetR/AcrR family transcriptional regulator</fullName>
    </submittedName>
</protein>
<evidence type="ECO:0000256" key="1">
    <source>
        <dbReference type="ARBA" id="ARBA00023015"/>
    </source>
</evidence>
<dbReference type="Pfam" id="PF16859">
    <property type="entry name" value="TetR_C_11"/>
    <property type="match status" value="1"/>
</dbReference>
<dbReference type="Pfam" id="PF00440">
    <property type="entry name" value="TetR_N"/>
    <property type="match status" value="1"/>
</dbReference>
<dbReference type="SUPFAM" id="SSF46689">
    <property type="entry name" value="Homeodomain-like"/>
    <property type="match status" value="1"/>
</dbReference>
<dbReference type="InterPro" id="IPR009057">
    <property type="entry name" value="Homeodomain-like_sf"/>
</dbReference>
<evidence type="ECO:0000259" key="5">
    <source>
        <dbReference type="PROSITE" id="PS50977"/>
    </source>
</evidence>
<evidence type="ECO:0000313" key="6">
    <source>
        <dbReference type="EMBL" id="GAA4248349.1"/>
    </source>
</evidence>
<dbReference type="SUPFAM" id="SSF48498">
    <property type="entry name" value="Tetracyclin repressor-like, C-terminal domain"/>
    <property type="match status" value="1"/>
</dbReference>
<comment type="caution">
    <text evidence="6">The sequence shown here is derived from an EMBL/GenBank/DDBJ whole genome shotgun (WGS) entry which is preliminary data.</text>
</comment>
<dbReference type="Gene3D" id="1.10.10.60">
    <property type="entry name" value="Homeodomain-like"/>
    <property type="match status" value="1"/>
</dbReference>
<keyword evidence="3" id="KW-0804">Transcription</keyword>
<evidence type="ECO:0000256" key="3">
    <source>
        <dbReference type="ARBA" id="ARBA00023163"/>
    </source>
</evidence>
<organism evidence="6 7">
    <name type="scientific">Dactylosporangium darangshiense</name>
    <dbReference type="NCBI Taxonomy" id="579108"/>
    <lineage>
        <taxon>Bacteria</taxon>
        <taxon>Bacillati</taxon>
        <taxon>Actinomycetota</taxon>
        <taxon>Actinomycetes</taxon>
        <taxon>Micromonosporales</taxon>
        <taxon>Micromonosporaceae</taxon>
        <taxon>Dactylosporangium</taxon>
    </lineage>
</organism>
<keyword evidence="7" id="KW-1185">Reference proteome</keyword>
<reference evidence="7" key="1">
    <citation type="journal article" date="2019" name="Int. J. Syst. Evol. Microbiol.">
        <title>The Global Catalogue of Microorganisms (GCM) 10K type strain sequencing project: providing services to taxonomists for standard genome sequencing and annotation.</title>
        <authorList>
            <consortium name="The Broad Institute Genomics Platform"/>
            <consortium name="The Broad Institute Genome Sequencing Center for Infectious Disease"/>
            <person name="Wu L."/>
            <person name="Ma J."/>
        </authorList>
    </citation>
    <scope>NUCLEOTIDE SEQUENCE [LARGE SCALE GENOMIC DNA]</scope>
    <source>
        <strain evidence="7">JCM 17441</strain>
    </source>
</reference>
<sequence length="201" mass="22102">MPATPAPRRTGGRTRSESARADALRAAAEILEADGYAAVTIEGVASRSQVAKSTIYRWWNSKADLVMEAYQHLITERMPEPDTGTLAGDLEAFVAELYRVTHYPARMKALRGLMAEAQLDAAFAALFRAWVQTRRETVAALLHRAIDRGEIPATTDVDYAVDSVFGPFWYRLLVGHLPLDPADASAHVGQLMHGLRRATGR</sequence>
<dbReference type="PANTHER" id="PTHR30055:SF148">
    <property type="entry name" value="TETR-FAMILY TRANSCRIPTIONAL REGULATOR"/>
    <property type="match status" value="1"/>
</dbReference>
<dbReference type="PRINTS" id="PR00455">
    <property type="entry name" value="HTHTETR"/>
</dbReference>
<evidence type="ECO:0000256" key="4">
    <source>
        <dbReference type="PROSITE-ProRule" id="PRU00335"/>
    </source>
</evidence>
<evidence type="ECO:0000313" key="7">
    <source>
        <dbReference type="Proteomes" id="UP001500620"/>
    </source>
</evidence>
<dbReference type="EMBL" id="BAABAT010000005">
    <property type="protein sequence ID" value="GAA4248349.1"/>
    <property type="molecule type" value="Genomic_DNA"/>
</dbReference>
<dbReference type="PANTHER" id="PTHR30055">
    <property type="entry name" value="HTH-TYPE TRANSCRIPTIONAL REGULATOR RUTR"/>
    <property type="match status" value="1"/>
</dbReference>
<proteinExistence type="predicted"/>
<name>A0ABP8D6N9_9ACTN</name>
<dbReference type="PROSITE" id="PS50977">
    <property type="entry name" value="HTH_TETR_2"/>
    <property type="match status" value="1"/>
</dbReference>
<dbReference type="InterPro" id="IPR001647">
    <property type="entry name" value="HTH_TetR"/>
</dbReference>
<dbReference type="RefSeq" id="WP_345125519.1">
    <property type="nucleotide sequence ID" value="NZ_BAABAT010000005.1"/>
</dbReference>
<accession>A0ABP8D6N9</accession>
<keyword evidence="2 4" id="KW-0238">DNA-binding</keyword>
<dbReference type="InterPro" id="IPR050109">
    <property type="entry name" value="HTH-type_TetR-like_transc_reg"/>
</dbReference>
<dbReference type="InterPro" id="IPR036271">
    <property type="entry name" value="Tet_transcr_reg_TetR-rel_C_sf"/>
</dbReference>
<feature type="DNA-binding region" description="H-T-H motif" evidence="4">
    <location>
        <begin position="40"/>
        <end position="59"/>
    </location>
</feature>
<keyword evidence="1" id="KW-0805">Transcription regulation</keyword>
<dbReference type="Proteomes" id="UP001500620">
    <property type="component" value="Unassembled WGS sequence"/>
</dbReference>
<dbReference type="InterPro" id="IPR011075">
    <property type="entry name" value="TetR_C"/>
</dbReference>
<feature type="domain" description="HTH tetR-type" evidence="5">
    <location>
        <begin position="17"/>
        <end position="77"/>
    </location>
</feature>
<evidence type="ECO:0000256" key="2">
    <source>
        <dbReference type="ARBA" id="ARBA00023125"/>
    </source>
</evidence>